<evidence type="ECO:0000256" key="1">
    <source>
        <dbReference type="SAM" id="Phobius"/>
    </source>
</evidence>
<evidence type="ECO:0000313" key="3">
    <source>
        <dbReference type="Proteomes" id="UP000199572"/>
    </source>
</evidence>
<evidence type="ECO:0000313" key="2">
    <source>
        <dbReference type="EMBL" id="SEQ99867.1"/>
    </source>
</evidence>
<keyword evidence="3" id="KW-1185">Reference proteome</keyword>
<protein>
    <submittedName>
        <fullName evidence="2">Uncharacterized protein</fullName>
    </submittedName>
</protein>
<accession>A0A1H9KLS7</accession>
<keyword evidence="1" id="KW-0812">Transmembrane</keyword>
<dbReference type="EMBL" id="FOGG01000003">
    <property type="protein sequence ID" value="SEQ99867.1"/>
    <property type="molecule type" value="Genomic_DNA"/>
</dbReference>
<dbReference type="Proteomes" id="UP000199572">
    <property type="component" value="Unassembled WGS sequence"/>
</dbReference>
<dbReference type="AlphaFoldDB" id="A0A1H9KLS7"/>
<name>A0A1H9KLS7_9SPHI</name>
<keyword evidence="1" id="KW-1133">Transmembrane helix</keyword>
<gene>
    <name evidence="2" type="ORF">SAMN04488023_10347</name>
</gene>
<feature type="transmembrane region" description="Helical" evidence="1">
    <location>
        <begin position="20"/>
        <end position="40"/>
    </location>
</feature>
<organism evidence="2 3">
    <name type="scientific">Pedobacter rhizosphaerae</name>
    <dbReference type="NCBI Taxonomy" id="390241"/>
    <lineage>
        <taxon>Bacteria</taxon>
        <taxon>Pseudomonadati</taxon>
        <taxon>Bacteroidota</taxon>
        <taxon>Sphingobacteriia</taxon>
        <taxon>Sphingobacteriales</taxon>
        <taxon>Sphingobacteriaceae</taxon>
        <taxon>Pedobacter</taxon>
    </lineage>
</organism>
<keyword evidence="1" id="KW-0472">Membrane</keyword>
<reference evidence="2 3" key="1">
    <citation type="submission" date="2016-10" db="EMBL/GenBank/DDBJ databases">
        <authorList>
            <person name="de Groot N.N."/>
        </authorList>
    </citation>
    <scope>NUCLEOTIDE SEQUENCE [LARGE SCALE GENOMIC DNA]</scope>
    <source>
        <strain evidence="2 3">DSM 18610</strain>
    </source>
</reference>
<sequence>MVFDLFYASHKIILDKDKRFWLIYIEFLVLKFWLESILSFKFAI</sequence>
<dbReference type="STRING" id="390241.SAMN04488023_10347"/>
<proteinExistence type="predicted"/>